<comment type="caution">
    <text evidence="1">The sequence shown here is derived from an EMBL/GenBank/DDBJ whole genome shotgun (WGS) entry which is preliminary data.</text>
</comment>
<evidence type="ECO:0000313" key="2">
    <source>
        <dbReference type="Proteomes" id="UP001139028"/>
    </source>
</evidence>
<evidence type="ECO:0000313" key="1">
    <source>
        <dbReference type="EMBL" id="MCO1336536.1"/>
    </source>
</evidence>
<protein>
    <submittedName>
        <fullName evidence="1">Uncharacterized protein</fullName>
    </submittedName>
</protein>
<organism evidence="1 2">
    <name type="scientific">Microbulbifer okhotskensis</name>
    <dbReference type="NCBI Taxonomy" id="2926617"/>
    <lineage>
        <taxon>Bacteria</taxon>
        <taxon>Pseudomonadati</taxon>
        <taxon>Pseudomonadota</taxon>
        <taxon>Gammaproteobacteria</taxon>
        <taxon>Cellvibrionales</taxon>
        <taxon>Microbulbiferaceae</taxon>
        <taxon>Microbulbifer</taxon>
    </lineage>
</organism>
<dbReference type="Proteomes" id="UP001139028">
    <property type="component" value="Unassembled WGS sequence"/>
</dbReference>
<accession>A0A9X2ERL5</accession>
<keyword evidence="2" id="KW-1185">Reference proteome</keyword>
<gene>
    <name evidence="1" type="ORF">MO867_19570</name>
</gene>
<sequence>MPMASHIQQLHHVTNLCAGLEWVADCPNQLTRKALLQLIGEEVEFLLQGVIFAYEQKTPGGSPAIEEAA</sequence>
<reference evidence="1" key="1">
    <citation type="journal article" date="2022" name="Arch. Microbiol.">
        <title>Microbulbifer okhotskensis sp. nov., isolated from a deep bottom sediment of the Okhotsk Sea.</title>
        <authorList>
            <person name="Romanenko L."/>
            <person name="Kurilenko V."/>
            <person name="Otstavnykh N."/>
            <person name="Velansky P."/>
            <person name="Isaeva M."/>
            <person name="Mikhailov V."/>
        </authorList>
    </citation>
    <scope>NUCLEOTIDE SEQUENCE</scope>
    <source>
        <strain evidence="1">OS29</strain>
    </source>
</reference>
<name>A0A9X2ERL5_9GAMM</name>
<dbReference type="AlphaFoldDB" id="A0A9X2ERL5"/>
<dbReference type="RefSeq" id="WP_252472244.1">
    <property type="nucleotide sequence ID" value="NZ_JALBWM010000147.1"/>
</dbReference>
<dbReference type="EMBL" id="JALBWM010000147">
    <property type="protein sequence ID" value="MCO1336536.1"/>
    <property type="molecule type" value="Genomic_DNA"/>
</dbReference>
<proteinExistence type="predicted"/>